<protein>
    <submittedName>
        <fullName evidence="2">Serine hydrolase domain-containing protein</fullName>
        <ecNumber evidence="2">3.-.-.-</ecNumber>
    </submittedName>
</protein>
<sequence>MIKKAILLLLMVCLQSCHYGRMIRYYKADIDDHKIFPYTEVNTGENTFYFKDGSNTDAAKKLDTLRFSVKGQRYVMYKILDDYSETTAFLVIKDDAIVFENYYEGYKRDSISNIFSVSKSVTSLLVGIAIDEGKIESVQDPITRYIPELNDADPLFKKLTLEHLLNMRAGLEFDESYSSPFDEVSRLYYGKKQLKQISGMTFNYEPGTHHEYQSVCTTLLGIAVERVTGMQLGKYLEAKLWIPLDMENPATWSYDDEKNKNTKAFCCLNTTAIDLAKIARLMIHKGEYNGKQIVSKAWVEKLVTPNKENDCYQYQWYSNKCEEDFYALGILGQQVYVSPSDDLIIVRLGKSWTSNGVFISRIKEVLGE</sequence>
<proteinExistence type="predicted"/>
<dbReference type="PANTHER" id="PTHR43283">
    <property type="entry name" value="BETA-LACTAMASE-RELATED"/>
    <property type="match status" value="1"/>
</dbReference>
<keyword evidence="3" id="KW-1185">Reference proteome</keyword>
<evidence type="ECO:0000259" key="1">
    <source>
        <dbReference type="Pfam" id="PF00144"/>
    </source>
</evidence>
<dbReference type="PANTHER" id="PTHR43283:SF7">
    <property type="entry name" value="BETA-LACTAMASE-RELATED DOMAIN-CONTAINING PROTEIN"/>
    <property type="match status" value="1"/>
</dbReference>
<gene>
    <name evidence="2" type="ORF">ACFO3O_06830</name>
</gene>
<dbReference type="EMBL" id="JBHSFV010000003">
    <property type="protein sequence ID" value="MFC4633615.1"/>
    <property type="molecule type" value="Genomic_DNA"/>
</dbReference>
<dbReference type="Proteomes" id="UP001596043">
    <property type="component" value="Unassembled WGS sequence"/>
</dbReference>
<dbReference type="SUPFAM" id="SSF56601">
    <property type="entry name" value="beta-lactamase/transpeptidase-like"/>
    <property type="match status" value="1"/>
</dbReference>
<dbReference type="EC" id="3.-.-.-" evidence="2"/>
<name>A0ABV9HV69_9FLAO</name>
<accession>A0ABV9HV69</accession>
<keyword evidence="2" id="KW-0378">Hydrolase</keyword>
<feature type="domain" description="Beta-lactamase-related" evidence="1">
    <location>
        <begin position="87"/>
        <end position="357"/>
    </location>
</feature>
<dbReference type="Gene3D" id="3.40.710.10">
    <property type="entry name" value="DD-peptidase/beta-lactamase superfamily"/>
    <property type="match status" value="1"/>
</dbReference>
<evidence type="ECO:0000313" key="2">
    <source>
        <dbReference type="EMBL" id="MFC4633615.1"/>
    </source>
</evidence>
<comment type="caution">
    <text evidence="2">The sequence shown here is derived from an EMBL/GenBank/DDBJ whole genome shotgun (WGS) entry which is preliminary data.</text>
</comment>
<dbReference type="InterPro" id="IPR001466">
    <property type="entry name" value="Beta-lactam-related"/>
</dbReference>
<evidence type="ECO:0000313" key="3">
    <source>
        <dbReference type="Proteomes" id="UP001596043"/>
    </source>
</evidence>
<dbReference type="RefSeq" id="WP_379977829.1">
    <property type="nucleotide sequence ID" value="NZ_JBHSFV010000003.1"/>
</dbReference>
<dbReference type="Pfam" id="PF00144">
    <property type="entry name" value="Beta-lactamase"/>
    <property type="match status" value="1"/>
</dbReference>
<dbReference type="InterPro" id="IPR050789">
    <property type="entry name" value="Diverse_Enzym_Activities"/>
</dbReference>
<dbReference type="GO" id="GO:0016787">
    <property type="term" value="F:hydrolase activity"/>
    <property type="evidence" value="ECO:0007669"/>
    <property type="project" value="UniProtKB-KW"/>
</dbReference>
<reference evidence="3" key="1">
    <citation type="journal article" date="2019" name="Int. J. Syst. Evol. Microbiol.">
        <title>The Global Catalogue of Microorganisms (GCM) 10K type strain sequencing project: providing services to taxonomists for standard genome sequencing and annotation.</title>
        <authorList>
            <consortium name="The Broad Institute Genomics Platform"/>
            <consortium name="The Broad Institute Genome Sequencing Center for Infectious Disease"/>
            <person name="Wu L."/>
            <person name="Ma J."/>
        </authorList>
    </citation>
    <scope>NUCLEOTIDE SEQUENCE [LARGE SCALE GENOMIC DNA]</scope>
    <source>
        <strain evidence="3">YJ-61-S</strain>
    </source>
</reference>
<dbReference type="InterPro" id="IPR012338">
    <property type="entry name" value="Beta-lactam/transpept-like"/>
</dbReference>
<organism evidence="2 3">
    <name type="scientific">Dokdonia ponticola</name>
    <dbReference type="NCBI Taxonomy" id="2041041"/>
    <lineage>
        <taxon>Bacteria</taxon>
        <taxon>Pseudomonadati</taxon>
        <taxon>Bacteroidota</taxon>
        <taxon>Flavobacteriia</taxon>
        <taxon>Flavobacteriales</taxon>
        <taxon>Flavobacteriaceae</taxon>
        <taxon>Dokdonia</taxon>
    </lineage>
</organism>